<dbReference type="InParanoid" id="L0HFB4"/>
<dbReference type="Proteomes" id="UP000010824">
    <property type="component" value="Chromosome"/>
</dbReference>
<dbReference type="KEGG" id="mfo:Metfor_1457"/>
<evidence type="ECO:0000313" key="1">
    <source>
        <dbReference type="EMBL" id="AGB02491.1"/>
    </source>
</evidence>
<protein>
    <recommendedName>
        <fullName evidence="3">Methionine synthase II (Cobalamin-independent)</fullName>
    </recommendedName>
</protein>
<dbReference type="SUPFAM" id="SSF51726">
    <property type="entry name" value="UROD/MetE-like"/>
    <property type="match status" value="1"/>
</dbReference>
<keyword evidence="2" id="KW-1185">Reference proteome</keyword>
<dbReference type="GeneID" id="14307846"/>
<dbReference type="STRING" id="593750.Metfor_1457"/>
<reference evidence="1 2" key="2">
    <citation type="journal article" date="2014" name="Genome Announc.">
        <title>Complete Genome Sequence of Methanoregula formicica SMSPT, a Mesophilic Hydrogenotrophic Methanogen Isolated from a Methanogenic Upflow Anaerobic Sludge Blanket Reactor.</title>
        <authorList>
            <person name="Yamamoto K."/>
            <person name="Tamaki H."/>
            <person name="Cadillo-Quiroz H."/>
            <person name="Imachi H."/>
            <person name="Kyrpides N."/>
            <person name="Woyke T."/>
            <person name="Goodwin L."/>
            <person name="Zinder S.H."/>
            <person name="Kamagata Y."/>
            <person name="Liu W.T."/>
        </authorList>
    </citation>
    <scope>NUCLEOTIDE SEQUENCE [LARGE SCALE GENOMIC DNA]</scope>
    <source>
        <strain evidence="2">DSM 22288 / NBRC 105244 / SMSP</strain>
    </source>
</reference>
<dbReference type="eggNOG" id="arCOG09451">
    <property type="taxonomic scope" value="Archaea"/>
</dbReference>
<name>L0HFB4_METFS</name>
<proteinExistence type="predicted"/>
<organism evidence="1 2">
    <name type="scientific">Methanoregula formicica (strain DSM 22288 / NBRC 105244 / SMSP)</name>
    <dbReference type="NCBI Taxonomy" id="593750"/>
    <lineage>
        <taxon>Archaea</taxon>
        <taxon>Methanobacteriati</taxon>
        <taxon>Methanobacteriota</taxon>
        <taxon>Stenosarchaea group</taxon>
        <taxon>Methanomicrobia</taxon>
        <taxon>Methanomicrobiales</taxon>
        <taxon>Methanoregulaceae</taxon>
        <taxon>Methanoregula</taxon>
    </lineage>
</organism>
<dbReference type="InterPro" id="IPR038071">
    <property type="entry name" value="UROD/MetE-like_sf"/>
</dbReference>
<dbReference type="AlphaFoldDB" id="L0HFB4"/>
<reference evidence="2" key="1">
    <citation type="submission" date="2011-12" db="EMBL/GenBank/DDBJ databases">
        <title>Complete sequence of Methanoregula formicicum SMSP.</title>
        <authorList>
            <person name="Lucas S."/>
            <person name="Han J."/>
            <person name="Lapidus A."/>
            <person name="Cheng J.-F."/>
            <person name="Goodwin L."/>
            <person name="Pitluck S."/>
            <person name="Peters L."/>
            <person name="Ovchinnikova G."/>
            <person name="Teshima H."/>
            <person name="Detter J.C."/>
            <person name="Han C."/>
            <person name="Tapia R."/>
            <person name="Land M."/>
            <person name="Hauser L."/>
            <person name="Kyrpides N."/>
            <person name="Ivanova N."/>
            <person name="Pagani I."/>
            <person name="Imachi H."/>
            <person name="Tamaki H."/>
            <person name="Sekiguchi Y."/>
            <person name="Kamagata Y."/>
            <person name="Cadillo-Quiroz H."/>
            <person name="Zinder S."/>
            <person name="Liu W.-T."/>
            <person name="Woyke T."/>
        </authorList>
    </citation>
    <scope>NUCLEOTIDE SEQUENCE [LARGE SCALE GENOMIC DNA]</scope>
    <source>
        <strain evidence="2">DSM 22288 / NBRC 105244 / SMSP</strain>
    </source>
</reference>
<dbReference type="EMBL" id="CP003167">
    <property type="protein sequence ID" value="AGB02491.1"/>
    <property type="molecule type" value="Genomic_DNA"/>
</dbReference>
<accession>L0HFB4</accession>
<dbReference type="HOGENOM" id="CLU_789227_0_0_2"/>
<gene>
    <name evidence="1" type="ordered locus">Metfor_1457</name>
</gene>
<dbReference type="RefSeq" id="WP_015285454.1">
    <property type="nucleotide sequence ID" value="NC_019943.1"/>
</dbReference>
<evidence type="ECO:0000313" key="2">
    <source>
        <dbReference type="Proteomes" id="UP000010824"/>
    </source>
</evidence>
<dbReference type="Gene3D" id="3.20.20.210">
    <property type="match status" value="1"/>
</dbReference>
<dbReference type="OrthoDB" id="111744at2157"/>
<evidence type="ECO:0008006" key="3">
    <source>
        <dbReference type="Google" id="ProtNLM"/>
    </source>
</evidence>
<sequence length="348" mass="38311">MAIMIPPPYSLATGVGGLPHTDPKQACDDVLSIFPGFPYIPTLPNRALLEGIVFNDSEQLPGRIIREDRLLFDSTKDQTAAMEKVYMDFVEGNFSGYGLNREYASAFMEMLSRTVPSACVLKCQVTGPVTFGMQVVDADKRPIYYDTQLADVLSKMIALKARWCENAMREQCGAKETLVVLNEPYLASLGSSVVPVDKDTVKAGWEDIASLVQGGLGVHCCSNTDWEFVMELSPAVISLDAYATAKEFLLYADSVITFMERGGVVAWGIVPAEYKIFTTETVDTLYEKYLAIRTHLCQRMPEKLFDAQSLVTPSCGIRFADRDGSLGIMGAAAEISLRIRADKNYPPC</sequence>